<dbReference type="GO" id="GO:0005886">
    <property type="term" value="C:plasma membrane"/>
    <property type="evidence" value="ECO:0007669"/>
    <property type="project" value="TreeGrafter"/>
</dbReference>
<feature type="transmembrane region" description="Helical" evidence="1">
    <location>
        <begin position="20"/>
        <end position="39"/>
    </location>
</feature>
<dbReference type="GO" id="GO:0022857">
    <property type="term" value="F:transmembrane transporter activity"/>
    <property type="evidence" value="ECO:0007669"/>
    <property type="project" value="TreeGrafter"/>
</dbReference>
<organism evidence="3 4">
    <name type="scientific">Saccharibacillus brassicae</name>
    <dbReference type="NCBI Taxonomy" id="2583377"/>
    <lineage>
        <taxon>Bacteria</taxon>
        <taxon>Bacillati</taxon>
        <taxon>Bacillota</taxon>
        <taxon>Bacilli</taxon>
        <taxon>Bacillales</taxon>
        <taxon>Paenibacillaceae</taxon>
        <taxon>Saccharibacillus</taxon>
    </lineage>
</organism>
<feature type="transmembrane region" description="Helical" evidence="1">
    <location>
        <begin position="288"/>
        <end position="309"/>
    </location>
</feature>
<evidence type="ECO:0000256" key="1">
    <source>
        <dbReference type="SAM" id="Phobius"/>
    </source>
</evidence>
<accession>A0A4Y6UVC6</accession>
<sequence length="395" mass="44852">MNQMKYSVQDLWRHKGNSFVLLLETIMLLVIVNLIAWSLNDMSKMKNEIQRLNATKEIYGLINFTGNMQQNLLLQDDKNIPKLNRIYDSIYANNKVEAFSLYSSTFNLKKSSFGNPEFLYTSDANVFIPYVYANDLFFKYFNLEVEKGRTFRAEDYQKKSSIIPILIGSDLTFKYKLGDILSPLGSQRYQVVGILKQDSSYIDIMATRDFKNLDRMILLPLNKNDLLSALDYESVITRAYVATDDTSALAEIVQRAAESNTLSFAFKSMLYQSKFVAQDKEKSLQIQILLSSLILVFTFVTVTVSYLQFIEKHIYEFGVHLLSGATRSDLALRLGGQFLLLLALGNLVTALVFGAFSNLAVSLSVSALLAVVFLTIPVIRLNRMSMTSMLRGRSR</sequence>
<dbReference type="PANTHER" id="PTHR30572">
    <property type="entry name" value="MEMBRANE COMPONENT OF TRANSPORTER-RELATED"/>
    <property type="match status" value="1"/>
</dbReference>
<proteinExistence type="predicted"/>
<dbReference type="RefSeq" id="WP_141448208.1">
    <property type="nucleotide sequence ID" value="NZ_CP041217.1"/>
</dbReference>
<protein>
    <submittedName>
        <fullName evidence="3">ABC transporter permease</fullName>
    </submittedName>
</protein>
<dbReference type="InterPro" id="IPR025857">
    <property type="entry name" value="MacB_PCD"/>
</dbReference>
<feature type="domain" description="MacB-like periplasmic core" evidence="2">
    <location>
        <begin position="118"/>
        <end position="256"/>
    </location>
</feature>
<feature type="transmembrane region" description="Helical" evidence="1">
    <location>
        <begin position="359"/>
        <end position="381"/>
    </location>
</feature>
<keyword evidence="1" id="KW-1133">Transmembrane helix</keyword>
<evidence type="ECO:0000259" key="2">
    <source>
        <dbReference type="Pfam" id="PF12704"/>
    </source>
</evidence>
<dbReference type="EMBL" id="CP041217">
    <property type="protein sequence ID" value="QDH21663.1"/>
    <property type="molecule type" value="Genomic_DNA"/>
</dbReference>
<evidence type="ECO:0000313" key="4">
    <source>
        <dbReference type="Proteomes" id="UP000316968"/>
    </source>
</evidence>
<gene>
    <name evidence="3" type="ORF">FFV09_12900</name>
</gene>
<dbReference type="AlphaFoldDB" id="A0A4Y6UVC6"/>
<dbReference type="Proteomes" id="UP000316968">
    <property type="component" value="Chromosome"/>
</dbReference>
<keyword evidence="4" id="KW-1185">Reference proteome</keyword>
<feature type="transmembrane region" description="Helical" evidence="1">
    <location>
        <begin position="330"/>
        <end position="353"/>
    </location>
</feature>
<dbReference type="PANTHER" id="PTHR30572:SF4">
    <property type="entry name" value="ABC TRANSPORTER PERMEASE YTRF"/>
    <property type="match status" value="1"/>
</dbReference>
<dbReference type="Pfam" id="PF12704">
    <property type="entry name" value="MacB_PCD"/>
    <property type="match status" value="1"/>
</dbReference>
<dbReference type="KEGG" id="saca:FFV09_12900"/>
<name>A0A4Y6UVC6_SACBS</name>
<keyword evidence="1" id="KW-0812">Transmembrane</keyword>
<dbReference type="OrthoDB" id="2676714at2"/>
<dbReference type="InterPro" id="IPR050250">
    <property type="entry name" value="Macrolide_Exporter_MacB"/>
</dbReference>
<keyword evidence="1" id="KW-0472">Membrane</keyword>
<reference evidence="3 4" key="1">
    <citation type="submission" date="2019-06" db="EMBL/GenBank/DDBJ databases">
        <title>Saccharibacillus brassicae sp. nov., an endophytic bacterium isolated from Chinese cabbage seeds (Brassica pekinensis).</title>
        <authorList>
            <person name="Jiang L."/>
            <person name="Lee J."/>
            <person name="Kim S.W."/>
        </authorList>
    </citation>
    <scope>NUCLEOTIDE SEQUENCE [LARGE SCALE GENOMIC DNA]</scope>
    <source>
        <strain evidence="4">KCTC 43072 / ATSA2</strain>
    </source>
</reference>
<evidence type="ECO:0000313" key="3">
    <source>
        <dbReference type="EMBL" id="QDH21663.1"/>
    </source>
</evidence>